<keyword evidence="1" id="KW-0472">Membrane</keyword>
<reference evidence="2 3" key="1">
    <citation type="submission" date="2024-01" db="EMBL/GenBank/DDBJ databases">
        <title>Genome assemblies of Stephania.</title>
        <authorList>
            <person name="Yang L."/>
        </authorList>
    </citation>
    <scope>NUCLEOTIDE SEQUENCE [LARGE SCALE GENOMIC DNA]</scope>
    <source>
        <strain evidence="2">JXDWG</strain>
        <tissue evidence="2">Leaf</tissue>
    </source>
</reference>
<accession>A0AAP0IQ75</accession>
<evidence type="ECO:0000313" key="2">
    <source>
        <dbReference type="EMBL" id="KAK9119205.1"/>
    </source>
</evidence>
<comment type="caution">
    <text evidence="2">The sequence shown here is derived from an EMBL/GenBank/DDBJ whole genome shotgun (WGS) entry which is preliminary data.</text>
</comment>
<proteinExistence type="predicted"/>
<dbReference type="Proteomes" id="UP001419268">
    <property type="component" value="Unassembled WGS sequence"/>
</dbReference>
<keyword evidence="3" id="KW-1185">Reference proteome</keyword>
<sequence>MDQKMKGFVIGVIGALITFSAYYQTIVSTTGCIAAGFFVLIFGLLVREEEIYITEK</sequence>
<protein>
    <submittedName>
        <fullName evidence="2">Uncharacterized protein</fullName>
    </submittedName>
</protein>
<evidence type="ECO:0000256" key="1">
    <source>
        <dbReference type="SAM" id="Phobius"/>
    </source>
</evidence>
<keyword evidence="1" id="KW-0812">Transmembrane</keyword>
<feature type="transmembrane region" description="Helical" evidence="1">
    <location>
        <begin position="7"/>
        <end position="22"/>
    </location>
</feature>
<dbReference type="AlphaFoldDB" id="A0AAP0IQ75"/>
<feature type="transmembrane region" description="Helical" evidence="1">
    <location>
        <begin position="28"/>
        <end position="46"/>
    </location>
</feature>
<name>A0AAP0IQ75_9MAGN</name>
<gene>
    <name evidence="2" type="ORF">Scep_017298</name>
</gene>
<dbReference type="EMBL" id="JBBNAG010000007">
    <property type="protein sequence ID" value="KAK9119205.1"/>
    <property type="molecule type" value="Genomic_DNA"/>
</dbReference>
<evidence type="ECO:0000313" key="3">
    <source>
        <dbReference type="Proteomes" id="UP001419268"/>
    </source>
</evidence>
<keyword evidence="1" id="KW-1133">Transmembrane helix</keyword>
<organism evidence="2 3">
    <name type="scientific">Stephania cephalantha</name>
    <dbReference type="NCBI Taxonomy" id="152367"/>
    <lineage>
        <taxon>Eukaryota</taxon>
        <taxon>Viridiplantae</taxon>
        <taxon>Streptophyta</taxon>
        <taxon>Embryophyta</taxon>
        <taxon>Tracheophyta</taxon>
        <taxon>Spermatophyta</taxon>
        <taxon>Magnoliopsida</taxon>
        <taxon>Ranunculales</taxon>
        <taxon>Menispermaceae</taxon>
        <taxon>Menispermoideae</taxon>
        <taxon>Cissampelideae</taxon>
        <taxon>Stephania</taxon>
    </lineage>
</organism>
<dbReference type="PROSITE" id="PS51257">
    <property type="entry name" value="PROKAR_LIPOPROTEIN"/>
    <property type="match status" value="1"/>
</dbReference>